<comment type="caution">
    <text evidence="1">The sequence shown here is derived from an EMBL/GenBank/DDBJ whole genome shotgun (WGS) entry which is preliminary data.</text>
</comment>
<evidence type="ECO:0000313" key="1">
    <source>
        <dbReference type="EMBL" id="TFJ96228.1"/>
    </source>
</evidence>
<protein>
    <submittedName>
        <fullName evidence="1">Uncharacterized protein</fullName>
    </submittedName>
</protein>
<proteinExistence type="predicted"/>
<dbReference type="Proteomes" id="UP000297703">
    <property type="component" value="Unassembled WGS sequence"/>
</dbReference>
<reference evidence="1 2" key="2">
    <citation type="submission" date="2019-04" db="EMBL/GenBank/DDBJ databases">
        <title>The genome sequence of big-headed turtle.</title>
        <authorList>
            <person name="Gong S."/>
        </authorList>
    </citation>
    <scope>NUCLEOTIDE SEQUENCE [LARGE SCALE GENOMIC DNA]</scope>
    <source>
        <strain evidence="1">DO16091913</strain>
        <tissue evidence="1">Muscle</tissue>
    </source>
</reference>
<evidence type="ECO:0000313" key="2">
    <source>
        <dbReference type="Proteomes" id="UP000297703"/>
    </source>
</evidence>
<organism evidence="1 2">
    <name type="scientific">Platysternon megacephalum</name>
    <name type="common">big-headed turtle</name>
    <dbReference type="NCBI Taxonomy" id="55544"/>
    <lineage>
        <taxon>Eukaryota</taxon>
        <taxon>Metazoa</taxon>
        <taxon>Chordata</taxon>
        <taxon>Craniata</taxon>
        <taxon>Vertebrata</taxon>
        <taxon>Euteleostomi</taxon>
        <taxon>Archelosauria</taxon>
        <taxon>Testudinata</taxon>
        <taxon>Testudines</taxon>
        <taxon>Cryptodira</taxon>
        <taxon>Durocryptodira</taxon>
        <taxon>Testudinoidea</taxon>
        <taxon>Platysternidae</taxon>
        <taxon>Platysternon</taxon>
    </lineage>
</organism>
<keyword evidence="2" id="KW-1185">Reference proteome</keyword>
<accession>A0A4D9DGY4</accession>
<dbReference type="EMBL" id="QXTE01000733">
    <property type="protein sequence ID" value="TFJ96228.1"/>
    <property type="molecule type" value="Genomic_DNA"/>
</dbReference>
<reference evidence="1 2" key="1">
    <citation type="submission" date="2019-04" db="EMBL/GenBank/DDBJ databases">
        <title>Draft genome of the big-headed turtle Platysternon megacephalum.</title>
        <authorList>
            <person name="Gong S."/>
        </authorList>
    </citation>
    <scope>NUCLEOTIDE SEQUENCE [LARGE SCALE GENOMIC DNA]</scope>
    <source>
        <strain evidence="1">DO16091913</strain>
        <tissue evidence="1">Muscle</tissue>
    </source>
</reference>
<sequence length="171" mass="18749">MTLDELCPSVYPSIKQDYKIPPLLPRAGQKSFPITRVVYRRGRCAFSFVITHHPAVPEQWLAASLLPDLQHQPGPGETPMSERIYENTQHSGMGQPARLAPPGAPSAPTEVCLGSPDGTGQSHIYSQPKNMGKVPQGDPDEVHYSAVQLQPPTRRAEPEADLTCEYAAIKR</sequence>
<gene>
    <name evidence="1" type="ORF">DR999_PMT22000</name>
</gene>
<dbReference type="OrthoDB" id="9448246at2759"/>
<dbReference type="AlphaFoldDB" id="A0A4D9DGY4"/>
<name>A0A4D9DGY4_9SAUR</name>